<comment type="caution">
    <text evidence="1">The sequence shown here is derived from an EMBL/GenBank/DDBJ whole genome shotgun (WGS) entry which is preliminary data.</text>
</comment>
<accession>A0ACC2VM94</accession>
<organism evidence="1 2">
    <name type="scientific">Naganishia friedmannii</name>
    <dbReference type="NCBI Taxonomy" id="89922"/>
    <lineage>
        <taxon>Eukaryota</taxon>
        <taxon>Fungi</taxon>
        <taxon>Dikarya</taxon>
        <taxon>Basidiomycota</taxon>
        <taxon>Agaricomycotina</taxon>
        <taxon>Tremellomycetes</taxon>
        <taxon>Filobasidiales</taxon>
        <taxon>Filobasidiaceae</taxon>
        <taxon>Naganishia</taxon>
    </lineage>
</organism>
<dbReference type="EMBL" id="JASBWT010000011">
    <property type="protein sequence ID" value="KAJ9100539.1"/>
    <property type="molecule type" value="Genomic_DNA"/>
</dbReference>
<reference evidence="1" key="1">
    <citation type="submission" date="2023-04" db="EMBL/GenBank/DDBJ databases">
        <title>Draft Genome sequencing of Naganishia species isolated from polar environments using Oxford Nanopore Technology.</title>
        <authorList>
            <person name="Leo P."/>
            <person name="Venkateswaran K."/>
        </authorList>
    </citation>
    <scope>NUCLEOTIDE SEQUENCE</scope>
    <source>
        <strain evidence="1">MNA-CCFEE 5423</strain>
    </source>
</reference>
<evidence type="ECO:0000313" key="2">
    <source>
        <dbReference type="Proteomes" id="UP001227268"/>
    </source>
</evidence>
<evidence type="ECO:0000313" key="1">
    <source>
        <dbReference type="EMBL" id="KAJ9100539.1"/>
    </source>
</evidence>
<protein>
    <submittedName>
        <fullName evidence="1">Uncharacterized protein</fullName>
    </submittedName>
</protein>
<dbReference type="Proteomes" id="UP001227268">
    <property type="component" value="Unassembled WGS sequence"/>
</dbReference>
<sequence length="766" mass="84685">MQGTNANNVSSFGGSLIRKSSQKTYGRRGRAHAAVKEHPARDQDGTERREQQALDASLNGGKRESDIEVASHDGVSASMDEWERPTLPVSTDDRVPYRKRSRREEDDRLENLSEAAPSGIALTELYADFSDYNIKRQKVGSDDKPVTPPRPDSTKPVPHQSITPSSELSELPSESEDTDVENTPKAIRPQPAPKQRNMEQELTKQQEITKQQDRLPTNFQTNAKAGRAKQSVPITPPTSTTFLPAISSTGENSNGAQPIKFPARKKTRMLSRAESFGRQEAQKDQQEPITTAATGTMDPTTSVEQTHFEEPSKLAPTACTVPATPRRSLVRSSTLASWDVSPSKQRSALARTTSMPLSPVKNSVIVSTQIPEPGRNFGVAGNGVPARRTYGKAQRFNLQVNEVVSQPPPVADETTQLSPIPQSSVSNSDVAISSPSRPLLETRESYADLVKRLEMDDNEELQDREEQDGSMDYLRNAQSLAELRSKGENRKFMDDLTWLLDGLSEDVFSVRRSRSRPADHCLGDIRADISHYSSAIDVLNKMSAPGWFEKLRICSQVEEIYTRLDAGRQRSTDIGYDLAILEYVTYIARVPNALMSILGNHRDNVITFALHVLRTPSVTFNVTATNDKRKPSPALSADAMAMAVISVITGHSITGHIEPPDAIMQELICTAIVEGLRQCLKILPERMELFEKGLELFPDGTDVNFAFIAEAIETLSAIRNAWPVVRASLESYHSGLATDFGNLLLVMQFVDVPLLSEKEDLGEQRR</sequence>
<proteinExistence type="predicted"/>
<name>A0ACC2VM94_9TREE</name>
<gene>
    <name evidence="1" type="ORF">QFC21_003582</name>
</gene>
<keyword evidence="2" id="KW-1185">Reference proteome</keyword>